<evidence type="ECO:0000313" key="2">
    <source>
        <dbReference type="EMBL" id="EDM76183.1"/>
    </source>
</evidence>
<protein>
    <recommendedName>
        <fullName evidence="1">Metallo-beta-lactamase domain-containing protein</fullName>
    </recommendedName>
</protein>
<keyword evidence="3" id="KW-1185">Reference proteome</keyword>
<dbReference type="Gene3D" id="3.60.15.10">
    <property type="entry name" value="Ribonuclease Z/Hydroxyacylglutathione hydrolase-like"/>
    <property type="match status" value="1"/>
</dbReference>
<dbReference type="EMBL" id="ABCS01000071">
    <property type="protein sequence ID" value="EDM76183.1"/>
    <property type="molecule type" value="Genomic_DNA"/>
</dbReference>
<proteinExistence type="predicted"/>
<evidence type="ECO:0000313" key="3">
    <source>
        <dbReference type="Proteomes" id="UP000005801"/>
    </source>
</evidence>
<feature type="domain" description="Metallo-beta-lactamase" evidence="1">
    <location>
        <begin position="72"/>
        <end position="227"/>
    </location>
</feature>
<name>A6GDA8_9BACT</name>
<dbReference type="AlphaFoldDB" id="A6GDA8"/>
<dbReference type="InterPro" id="IPR036866">
    <property type="entry name" value="RibonucZ/Hydroxyglut_hydro"/>
</dbReference>
<dbReference type="SUPFAM" id="SSF56281">
    <property type="entry name" value="Metallo-hydrolase/oxidoreductase"/>
    <property type="match status" value="1"/>
</dbReference>
<evidence type="ECO:0000259" key="1">
    <source>
        <dbReference type="SMART" id="SM00849"/>
    </source>
</evidence>
<organism evidence="2 3">
    <name type="scientific">Plesiocystis pacifica SIR-1</name>
    <dbReference type="NCBI Taxonomy" id="391625"/>
    <lineage>
        <taxon>Bacteria</taxon>
        <taxon>Pseudomonadati</taxon>
        <taxon>Myxococcota</taxon>
        <taxon>Polyangia</taxon>
        <taxon>Nannocystales</taxon>
        <taxon>Nannocystaceae</taxon>
        <taxon>Plesiocystis</taxon>
    </lineage>
</organism>
<dbReference type="SMART" id="SM00849">
    <property type="entry name" value="Lactamase_B"/>
    <property type="match status" value="1"/>
</dbReference>
<dbReference type="InterPro" id="IPR001279">
    <property type="entry name" value="Metallo-B-lactamas"/>
</dbReference>
<dbReference type="STRING" id="391625.PPSIR1_27023"/>
<comment type="caution">
    <text evidence="2">The sequence shown here is derived from an EMBL/GenBank/DDBJ whole genome shotgun (WGS) entry which is preliminary data.</text>
</comment>
<sequence length="289" mass="31524">MPKYICETCGTQFAETHVTPERCPICADERQYVGRGGQRWTTHGDLLARHRQRIEDDDGLLAFGVDPGFAIDQRALLLPTDAGNLLWESVSLVTPEAVEAILARGGVERILISHPHFYSAMGEWSDALGGVPILLHEADREWIQRPHPAIETWSGDALRLSDTVTLIRAGGHFPGSTVLHWAAGPRPGGALFAGDTPQVVPTRRHVSFMYSYPNLTPLPAAEVRAMRDRLAPYAFEDVYGYTWGRNILGGGRAAVDRSFARYLEAVQDTAVTLTAPSAGSTPAARSARA</sequence>
<accession>A6GDA8</accession>
<dbReference type="RefSeq" id="WP_006974699.1">
    <property type="nucleotide sequence ID" value="NZ_ABCS01000071.1"/>
</dbReference>
<dbReference type="CDD" id="cd00350">
    <property type="entry name" value="rubredoxin_like"/>
    <property type="match status" value="1"/>
</dbReference>
<gene>
    <name evidence="2" type="ORF">PPSIR1_27023</name>
</gene>
<reference evidence="2 3" key="1">
    <citation type="submission" date="2007-06" db="EMBL/GenBank/DDBJ databases">
        <authorList>
            <person name="Shimkets L."/>
            <person name="Ferriera S."/>
            <person name="Johnson J."/>
            <person name="Kravitz S."/>
            <person name="Beeson K."/>
            <person name="Sutton G."/>
            <person name="Rogers Y.-H."/>
            <person name="Friedman R."/>
            <person name="Frazier M."/>
            <person name="Venter J.C."/>
        </authorList>
    </citation>
    <scope>NUCLEOTIDE SEQUENCE [LARGE SCALE GENOMIC DNA]</scope>
    <source>
        <strain evidence="2 3">SIR-1</strain>
    </source>
</reference>
<dbReference type="PANTHER" id="PTHR36839:SF1">
    <property type="entry name" value="METALLO-BETA-LACTAMASE FAMILY PROTEIN (AFU_ORTHOLOGUE AFUA_5G12770)"/>
    <property type="match status" value="1"/>
</dbReference>
<dbReference type="eggNOG" id="COG0491">
    <property type="taxonomic scope" value="Bacteria"/>
</dbReference>
<dbReference type="Proteomes" id="UP000005801">
    <property type="component" value="Unassembled WGS sequence"/>
</dbReference>
<dbReference type="PANTHER" id="PTHR36839">
    <property type="entry name" value="METALLO-BETA-LACTAMASE FAMILY PROTEIN (AFU_ORTHOLOGUE AFUA_5G12770)"/>
    <property type="match status" value="1"/>
</dbReference>